<reference evidence="1" key="1">
    <citation type="submission" date="2022-04" db="EMBL/GenBank/DDBJ databases">
        <title>Jade perch genome.</title>
        <authorList>
            <person name="Chao B."/>
        </authorList>
    </citation>
    <scope>NUCLEOTIDE SEQUENCE</scope>
    <source>
        <strain evidence="1">CB-2022</strain>
    </source>
</reference>
<organism evidence="1 2">
    <name type="scientific">Scortum barcoo</name>
    <name type="common">barcoo grunter</name>
    <dbReference type="NCBI Taxonomy" id="214431"/>
    <lineage>
        <taxon>Eukaryota</taxon>
        <taxon>Metazoa</taxon>
        <taxon>Chordata</taxon>
        <taxon>Craniata</taxon>
        <taxon>Vertebrata</taxon>
        <taxon>Euteleostomi</taxon>
        <taxon>Actinopterygii</taxon>
        <taxon>Neopterygii</taxon>
        <taxon>Teleostei</taxon>
        <taxon>Neoteleostei</taxon>
        <taxon>Acanthomorphata</taxon>
        <taxon>Eupercaria</taxon>
        <taxon>Centrarchiformes</taxon>
        <taxon>Terapontoidei</taxon>
        <taxon>Terapontidae</taxon>
        <taxon>Scortum</taxon>
    </lineage>
</organism>
<keyword evidence="2" id="KW-1185">Reference proteome</keyword>
<comment type="caution">
    <text evidence="1">The sequence shown here is derived from an EMBL/GenBank/DDBJ whole genome shotgun (WGS) entry which is preliminary data.</text>
</comment>
<dbReference type="Proteomes" id="UP000831701">
    <property type="component" value="Chromosome 3"/>
</dbReference>
<accession>A0ACB8X3V3</accession>
<gene>
    <name evidence="1" type="ORF">L3Q82_006071</name>
</gene>
<evidence type="ECO:0000313" key="1">
    <source>
        <dbReference type="EMBL" id="KAI3374212.1"/>
    </source>
</evidence>
<name>A0ACB8X3V3_9TELE</name>
<proteinExistence type="predicted"/>
<dbReference type="EMBL" id="CM041533">
    <property type="protein sequence ID" value="KAI3374212.1"/>
    <property type="molecule type" value="Genomic_DNA"/>
</dbReference>
<evidence type="ECO:0000313" key="2">
    <source>
        <dbReference type="Proteomes" id="UP000831701"/>
    </source>
</evidence>
<protein>
    <submittedName>
        <fullName evidence="1">Uncharacterized protein</fullName>
    </submittedName>
</protein>
<sequence>MEAAEDRISNDYFCGNRERRRDSDEVMDLDRRSQWRDVPKAEEVMALVFGVAGQNREVQSSRGEDDEQRRERGGGGMKKGGLIICGLKSSVPCPHSNSATQEVSSSSQSPGIQERRKMPQAERVWVAESPSEFSVVTSFLAETSRKLRIRHKSGDSEIKCYVKVAARQLNTASLCRGAVHSPTSTASLAPMTVSRHIMMWNAADREEDSPQSGEDGGRIPSLGYSGKEGVTFLFVRIMGWQPRRGEEEEKLTRADAECMRLHG</sequence>